<organism evidence="1 2">
    <name type="scientific">Costertonia aggregata</name>
    <dbReference type="NCBI Taxonomy" id="343403"/>
    <lineage>
        <taxon>Bacteria</taxon>
        <taxon>Pseudomonadati</taxon>
        <taxon>Bacteroidota</taxon>
        <taxon>Flavobacteriia</taxon>
        <taxon>Flavobacteriales</taxon>
        <taxon>Flavobacteriaceae</taxon>
        <taxon>Costertonia</taxon>
    </lineage>
</organism>
<reference evidence="1 2" key="1">
    <citation type="journal article" date="2006" name="Int. J. Syst. Evol. Microbiol.">
        <title>Costertonia aggregata gen. nov., sp. nov., a mesophilic marine bacterium of the family Flavobacteriaceae, isolated from a mature biofilm.</title>
        <authorList>
            <person name="Kwon K.K."/>
            <person name="Lee Y.K."/>
            <person name="Lee H.K."/>
        </authorList>
    </citation>
    <scope>NUCLEOTIDE SEQUENCE [LARGE SCALE GENOMIC DNA]</scope>
    <source>
        <strain evidence="1 2">KCCM 42265</strain>
    </source>
</reference>
<dbReference type="PROSITE" id="PS51257">
    <property type="entry name" value="PROKAR_LIPOPROTEIN"/>
    <property type="match status" value="1"/>
</dbReference>
<name>A0A7H9ASH6_9FLAO</name>
<accession>A0A7H9ASH6</accession>
<sequence>MRKIWILCLYLVVLSCDDGDLQIETLDFSSSNIQSCDSPIDIGETTLFFKIQGDEALILNLENNLFSNASTGEELPTSSISNESQLTYRFFSGDVSTAYFCDEIPPVEPTVLDEIEAEAGTITIISKVSSINTTTKTYSHNINITDLTLINSLNERLTDNSLLDYGNFTTTIGNSATLAFKNYADIPITKCEENPLENTVRLYKTINDEFIFIDLPTSLFVNEATSEPRVLDLATAGIFKNLIVNGISAIETICASDNTSNQAIIGEFFSTEGTISVATTASEPNTEGMVTYTHTITLLNVKLSLKATEEGSTDTVLSEIESIIFGEYTTTST</sequence>
<dbReference type="EMBL" id="CP058595">
    <property type="protein sequence ID" value="QLG46386.1"/>
    <property type="molecule type" value="Genomic_DNA"/>
</dbReference>
<gene>
    <name evidence="1" type="ORF">HYG79_13850</name>
</gene>
<evidence type="ECO:0000313" key="2">
    <source>
        <dbReference type="Proteomes" id="UP000509302"/>
    </source>
</evidence>
<dbReference type="AlphaFoldDB" id="A0A7H9ASH6"/>
<protein>
    <submittedName>
        <fullName evidence="1">Uncharacterized protein</fullName>
    </submittedName>
</protein>
<dbReference type="KEGG" id="cagg:HYG79_13850"/>
<dbReference type="RefSeq" id="WP_179242665.1">
    <property type="nucleotide sequence ID" value="NZ_CP058595.1"/>
</dbReference>
<keyword evidence="2" id="KW-1185">Reference proteome</keyword>
<dbReference type="Proteomes" id="UP000509302">
    <property type="component" value="Chromosome"/>
</dbReference>
<evidence type="ECO:0000313" key="1">
    <source>
        <dbReference type="EMBL" id="QLG46386.1"/>
    </source>
</evidence>
<proteinExistence type="predicted"/>